<evidence type="ECO:0008006" key="3">
    <source>
        <dbReference type="Google" id="ProtNLM"/>
    </source>
</evidence>
<evidence type="ECO:0000313" key="1">
    <source>
        <dbReference type="EMBL" id="MDG0816282.1"/>
    </source>
</evidence>
<accession>A0ABT6DHJ6</accession>
<dbReference type="InterPro" id="IPR011330">
    <property type="entry name" value="Glyco_hydro/deAcase_b/a-brl"/>
</dbReference>
<organism evidence="1 2">
    <name type="scientific">Bdellovibrio svalbardensis</name>
    <dbReference type="NCBI Taxonomy" id="2972972"/>
    <lineage>
        <taxon>Bacteria</taxon>
        <taxon>Pseudomonadati</taxon>
        <taxon>Bdellovibrionota</taxon>
        <taxon>Bdellovibrionia</taxon>
        <taxon>Bdellovibrionales</taxon>
        <taxon>Pseudobdellovibrionaceae</taxon>
        <taxon>Bdellovibrio</taxon>
    </lineage>
</organism>
<reference evidence="1" key="1">
    <citation type="submission" date="2022-08" db="EMBL/GenBank/DDBJ databases">
        <title>Novel Bdellovibrio Species Isolated from Svalbard: Designation Bdellovibrio svalbardensis.</title>
        <authorList>
            <person name="Mitchell R.J."/>
            <person name="Choi S.Y."/>
        </authorList>
    </citation>
    <scope>NUCLEOTIDE SEQUENCE</scope>
    <source>
        <strain evidence="1">PAP01</strain>
    </source>
</reference>
<protein>
    <recommendedName>
        <fullName evidence="3">Polysaccharide deacetylase</fullName>
    </recommendedName>
</protein>
<dbReference type="RefSeq" id="WP_277577760.1">
    <property type="nucleotide sequence ID" value="NZ_JANRMI010000002.1"/>
</dbReference>
<dbReference type="EMBL" id="JANRMI010000002">
    <property type="protein sequence ID" value="MDG0816282.1"/>
    <property type="molecule type" value="Genomic_DNA"/>
</dbReference>
<keyword evidence="2" id="KW-1185">Reference proteome</keyword>
<dbReference type="SUPFAM" id="SSF88713">
    <property type="entry name" value="Glycoside hydrolase/deacetylase"/>
    <property type="match status" value="1"/>
</dbReference>
<proteinExistence type="predicted"/>
<evidence type="ECO:0000313" key="2">
    <source>
        <dbReference type="Proteomes" id="UP001152321"/>
    </source>
</evidence>
<comment type="caution">
    <text evidence="1">The sequence shown here is derived from an EMBL/GenBank/DDBJ whole genome shotgun (WGS) entry which is preliminary data.</text>
</comment>
<sequence length="231" mass="26557">MNQKSLFFRNDDLGWMPQQFERLMNLFRKHEIVLCTAAIPLYCHDSYKKGAFSQDKGLLEIHSHGYSHLDHQTQGKKAEFGSQRTLEGVSHDLQKSLQITRDLFPDLYFEAFTPPWNRIDDDFIPVLKESGFKVLSRDGDKAAQVPGLLEINIHVDVHTSKKGKITSPQGIWQQVESQWQNSALCGVMLHHKHMEDTDFETLDLFLMEVKSKGIPVLSYKDIWSAQEATLV</sequence>
<gene>
    <name evidence="1" type="ORF">NWE73_07895</name>
</gene>
<name>A0ABT6DHJ6_9BACT</name>
<dbReference type="InterPro" id="IPR018763">
    <property type="entry name" value="DUF2334"/>
</dbReference>
<dbReference type="Proteomes" id="UP001152321">
    <property type="component" value="Unassembled WGS sequence"/>
</dbReference>
<dbReference type="Pfam" id="PF10096">
    <property type="entry name" value="DUF2334"/>
    <property type="match status" value="1"/>
</dbReference>
<dbReference type="Gene3D" id="3.20.20.370">
    <property type="entry name" value="Glycoside hydrolase/deacetylase"/>
    <property type="match status" value="1"/>
</dbReference>